<evidence type="ECO:0000313" key="2">
    <source>
        <dbReference type="Proteomes" id="UP001139971"/>
    </source>
</evidence>
<dbReference type="AlphaFoldDB" id="A0A9X3YLY7"/>
<gene>
    <name evidence="1" type="ORF">OD750_016275</name>
</gene>
<dbReference type="Pfam" id="PF04340">
    <property type="entry name" value="DUF484"/>
    <property type="match status" value="1"/>
</dbReference>
<protein>
    <submittedName>
        <fullName evidence="1">DUF484 family protein</fullName>
    </submittedName>
</protein>
<dbReference type="InterPro" id="IPR007435">
    <property type="entry name" value="DUF484"/>
</dbReference>
<reference evidence="1" key="1">
    <citation type="submission" date="2023-02" db="EMBL/GenBank/DDBJ databases">
        <title>Tahibacter soli sp. nov. isolated from soil.</title>
        <authorList>
            <person name="Baek J.H."/>
            <person name="Lee J.K."/>
            <person name="Choi D.G."/>
            <person name="Jeon C.O."/>
        </authorList>
    </citation>
    <scope>NUCLEOTIDE SEQUENCE</scope>
    <source>
        <strain evidence="1">BL</strain>
    </source>
</reference>
<comment type="caution">
    <text evidence="1">The sequence shown here is derived from an EMBL/GenBank/DDBJ whole genome shotgun (WGS) entry which is preliminary data.</text>
</comment>
<organism evidence="1 2">
    <name type="scientific">Tahibacter soli</name>
    <dbReference type="NCBI Taxonomy" id="2983605"/>
    <lineage>
        <taxon>Bacteria</taxon>
        <taxon>Pseudomonadati</taxon>
        <taxon>Pseudomonadota</taxon>
        <taxon>Gammaproteobacteria</taxon>
        <taxon>Lysobacterales</taxon>
        <taxon>Rhodanobacteraceae</taxon>
        <taxon>Tahibacter</taxon>
    </lineage>
</organism>
<keyword evidence="2" id="KW-1185">Reference proteome</keyword>
<dbReference type="RefSeq" id="WP_263541744.1">
    <property type="nucleotide sequence ID" value="NZ_JAOVZO020000018.1"/>
</dbReference>
<dbReference type="Gene3D" id="3.30.450.40">
    <property type="match status" value="1"/>
</dbReference>
<dbReference type="EMBL" id="JAOVZO020000018">
    <property type="protein sequence ID" value="MDC8014102.1"/>
    <property type="molecule type" value="Genomic_DNA"/>
</dbReference>
<dbReference type="Proteomes" id="UP001139971">
    <property type="component" value="Unassembled WGS sequence"/>
</dbReference>
<dbReference type="PANTHER" id="PTHR38765:SF1">
    <property type="entry name" value="DUF484 DOMAIN-CONTAINING PROTEIN"/>
    <property type="match status" value="1"/>
</dbReference>
<accession>A0A9X3YLY7</accession>
<dbReference type="InterPro" id="IPR029016">
    <property type="entry name" value="GAF-like_dom_sf"/>
</dbReference>
<evidence type="ECO:0000313" key="1">
    <source>
        <dbReference type="EMBL" id="MDC8014102.1"/>
    </source>
</evidence>
<proteinExistence type="predicted"/>
<dbReference type="PANTHER" id="PTHR38765">
    <property type="entry name" value="DUF484 DOMAIN-CONTAINING PROTEIN"/>
    <property type="match status" value="1"/>
</dbReference>
<name>A0A9X3YLY7_9GAMM</name>
<sequence length="227" mass="24988">MSDLTLKDGLTAMDVASYLRRHPEFLNEFPDLAVALRLPRDQGPAASLASYQLDVLRDKNRELSRRLHELVEIAHENEQLMIRVHMLTLSLMRASSLADSLARVAAGLTEDFHTDLVRIVLFGVGPDLPDAEWLVLEPGGRAALPAFQEFLQRNEPLCGRLQPEKLSVLFGNQAGEVHSAVLMPVNGLGMLAIGSNDMDRFHPGMGTVFLKLIAEAITASVARFPIT</sequence>